<dbReference type="InterPro" id="IPR050789">
    <property type="entry name" value="Diverse_Enzym_Activities"/>
</dbReference>
<keyword evidence="2" id="KW-0378">Hydrolase</keyword>
<feature type="domain" description="Beta-lactamase-related" evidence="1">
    <location>
        <begin position="38"/>
        <end position="299"/>
    </location>
</feature>
<dbReference type="OrthoDB" id="9773047at2"/>
<dbReference type="PANTHER" id="PTHR43283:SF7">
    <property type="entry name" value="BETA-LACTAMASE-RELATED DOMAIN-CONTAINING PROTEIN"/>
    <property type="match status" value="1"/>
</dbReference>
<dbReference type="AlphaFoldDB" id="A0A101U671"/>
<dbReference type="RefSeq" id="WP_062717024.1">
    <property type="nucleotide sequence ID" value="NZ_KQ948925.1"/>
</dbReference>
<gene>
    <name evidence="2" type="ORF">AQJ67_06190</name>
</gene>
<keyword evidence="3" id="KW-1185">Reference proteome</keyword>
<dbReference type="InterPro" id="IPR001466">
    <property type="entry name" value="Beta-lactam-related"/>
</dbReference>
<dbReference type="Pfam" id="PF00144">
    <property type="entry name" value="Beta-lactamase"/>
    <property type="match status" value="1"/>
</dbReference>
<accession>A0A101U671</accession>
<dbReference type="SUPFAM" id="SSF56601">
    <property type="entry name" value="beta-lactamase/transpeptidase-like"/>
    <property type="match status" value="1"/>
</dbReference>
<proteinExistence type="predicted"/>
<dbReference type="GO" id="GO:0016787">
    <property type="term" value="F:hydrolase activity"/>
    <property type="evidence" value="ECO:0007669"/>
    <property type="project" value="UniProtKB-KW"/>
</dbReference>
<organism evidence="2 3">
    <name type="scientific">Streptomyces caeruleatus</name>
    <dbReference type="NCBI Taxonomy" id="661399"/>
    <lineage>
        <taxon>Bacteria</taxon>
        <taxon>Bacillati</taxon>
        <taxon>Actinomycetota</taxon>
        <taxon>Actinomycetes</taxon>
        <taxon>Kitasatosporales</taxon>
        <taxon>Streptomycetaceae</taxon>
        <taxon>Streptomyces</taxon>
    </lineage>
</organism>
<comment type="caution">
    <text evidence="2">The sequence shown here is derived from an EMBL/GenBank/DDBJ whole genome shotgun (WGS) entry which is preliminary data.</text>
</comment>
<name>A0A101U671_9ACTN</name>
<evidence type="ECO:0000313" key="3">
    <source>
        <dbReference type="Proteomes" id="UP000053429"/>
    </source>
</evidence>
<evidence type="ECO:0000313" key="2">
    <source>
        <dbReference type="EMBL" id="KUO04990.1"/>
    </source>
</evidence>
<evidence type="ECO:0000259" key="1">
    <source>
        <dbReference type="Pfam" id="PF00144"/>
    </source>
</evidence>
<dbReference type="EMBL" id="LMWY01000005">
    <property type="protein sequence ID" value="KUO04990.1"/>
    <property type="molecule type" value="Genomic_DNA"/>
</dbReference>
<dbReference type="Gene3D" id="3.40.710.10">
    <property type="entry name" value="DD-peptidase/beta-lactamase superfamily"/>
    <property type="match status" value="1"/>
</dbReference>
<protein>
    <submittedName>
        <fullName evidence="2">Serine hydrolase</fullName>
    </submittedName>
</protein>
<dbReference type="InterPro" id="IPR012338">
    <property type="entry name" value="Beta-lactam/transpept-like"/>
</dbReference>
<dbReference type="PANTHER" id="PTHR43283">
    <property type="entry name" value="BETA-LACTAMASE-RELATED"/>
    <property type="match status" value="1"/>
</dbReference>
<reference evidence="2 3" key="1">
    <citation type="submission" date="2015-10" db="EMBL/GenBank/DDBJ databases">
        <title>Draft genome sequence of Streptomyces caeruleatus NRRL B-24802, type strain for the species Streptomyces caeruleatus.</title>
        <authorList>
            <person name="Ruckert C."/>
            <person name="Winkler A."/>
            <person name="Kalinowski J."/>
            <person name="Kampfer P."/>
            <person name="Glaeser S."/>
        </authorList>
    </citation>
    <scope>NUCLEOTIDE SEQUENCE [LARGE SCALE GENOMIC DNA]</scope>
    <source>
        <strain evidence="2 3">NRRL B-24802</strain>
    </source>
</reference>
<dbReference type="Proteomes" id="UP000053429">
    <property type="component" value="Unassembled WGS sequence"/>
</dbReference>
<dbReference type="STRING" id="661399.AQJ67_06190"/>
<sequence>MSARPLPASAPAAQGVDASGVLAFLDALDAAPDIEPHSLMILRHDRLVASGWWAPYTPERPHLLYSISKSFTATAAGIAAGEGLIRLDDPVISYFPELDADITDPRSRAMLVRHVASMASGHESDTVFEAYGRDREDLVRGFLLIPPPRDPGTVFAYNQPATFTLSAIVQRASGQSLTDYLRPRLLDPLGIGEIAWLSDRGGRELGFSGLHATTDALAKLGLLYLRGGVWEGERLLPEWWVAEATRTQIPNAGVMPGDDWQRGYGFKFWMSRHGYRGDGAFGQFCVVLPEQDAVIATTADTWNMQGLLNLVWEHLLPAFRPAALTGAEAADAALAERLAGLALPPAAGEPAPPEGAEAWSGAAFTPDGGVCEHLPKLTAIDLTRDADGWALTLTEDGHPLRLPLGGTGWTVDEGEVPTAVSGGWTDADTLVVDVAFLETPHHLDVTCSLKGRTFMARWRTEPLHSMPLRAMGAPRASV</sequence>